<evidence type="ECO:0000313" key="2">
    <source>
        <dbReference type="Proteomes" id="UP000219897"/>
    </source>
</evidence>
<reference evidence="1 2" key="1">
    <citation type="submission" date="2017-09" db="EMBL/GenBank/DDBJ databases">
        <title>Large-scale bioinformatics analysis of Bacillus genomes uncovers conserved roles of natural products in bacterial physiology.</title>
        <authorList>
            <consortium name="Agbiome Team Llc"/>
            <person name="Bleich R.M."/>
            <person name="Kirk G.J."/>
            <person name="Santa Maria K.C."/>
            <person name="Allen S.E."/>
            <person name="Farag S."/>
            <person name="Shank E.A."/>
            <person name="Bowers A."/>
        </authorList>
    </citation>
    <scope>NUCLEOTIDE SEQUENCE [LARGE SCALE GENOMIC DNA]</scope>
    <source>
        <strain evidence="1 2">AFS005140</strain>
    </source>
</reference>
<comment type="caution">
    <text evidence="1">The sequence shown here is derived from an EMBL/GenBank/DDBJ whole genome shotgun (WGS) entry which is preliminary data.</text>
</comment>
<evidence type="ECO:0000313" key="1">
    <source>
        <dbReference type="EMBL" id="PER55733.1"/>
    </source>
</evidence>
<name>A0ABD6S7C0_BACTU</name>
<organism evidence="1 2">
    <name type="scientific">Bacillus thuringiensis</name>
    <dbReference type="NCBI Taxonomy" id="1428"/>
    <lineage>
        <taxon>Bacteria</taxon>
        <taxon>Bacillati</taxon>
        <taxon>Bacillota</taxon>
        <taxon>Bacilli</taxon>
        <taxon>Bacillales</taxon>
        <taxon>Bacillaceae</taxon>
        <taxon>Bacillus</taxon>
        <taxon>Bacillus cereus group</taxon>
    </lineage>
</organism>
<sequence length="90" mass="10390">MKQTILNLINSNPHYVERAWDAMCKGKVFVLVNEGRIVAFTRTNMGAESYVKSWTNHYYDFDTKETVQIKAPLQIVEFLACEVVGYVPEE</sequence>
<accession>A0ABD6S7C0</accession>
<dbReference type="AlphaFoldDB" id="A0ABD6S7C0"/>
<gene>
    <name evidence="1" type="ORF">CN495_08240</name>
</gene>
<dbReference type="RefSeq" id="WP_098317073.1">
    <property type="nucleotide sequence ID" value="NZ_NTYF01000023.1"/>
</dbReference>
<protein>
    <recommendedName>
        <fullName evidence="3">ASCH domain-containing protein</fullName>
    </recommendedName>
</protein>
<dbReference type="EMBL" id="NTYF01000023">
    <property type="protein sequence ID" value="PER55733.1"/>
    <property type="molecule type" value="Genomic_DNA"/>
</dbReference>
<dbReference type="Proteomes" id="UP000219897">
    <property type="component" value="Unassembled WGS sequence"/>
</dbReference>
<proteinExistence type="predicted"/>
<evidence type="ECO:0008006" key="3">
    <source>
        <dbReference type="Google" id="ProtNLM"/>
    </source>
</evidence>